<comment type="pathway">
    <text evidence="1 8">Amino-acid biosynthesis; L-lysine biosynthesis via DAP pathway; DL-2,6-diaminopimelate from LL-2,6-diaminopimelate: step 1/1.</text>
</comment>
<dbReference type="EC" id="5.1.1.7" evidence="3 8"/>
<comment type="subcellular location">
    <subcellularLocation>
        <location evidence="8">Cytoplasm</location>
    </subcellularLocation>
</comment>
<dbReference type="Gene3D" id="3.10.310.10">
    <property type="entry name" value="Diaminopimelate Epimerase, Chain A, domain 1"/>
    <property type="match status" value="2"/>
</dbReference>
<comment type="similarity">
    <text evidence="2 8">Belongs to the diaminopimelate epimerase family.</text>
</comment>
<evidence type="ECO:0000256" key="3">
    <source>
        <dbReference type="ARBA" id="ARBA00013080"/>
    </source>
</evidence>
<comment type="function">
    <text evidence="8">Catalyzes the stereoinversion of LL-2,6-diaminopimelate (L,L-DAP) to meso-diaminopimelate (meso-DAP), a precursor of L-lysine and an essential component of the bacterial peptidoglycan.</text>
</comment>
<feature type="binding site" evidence="8">
    <location>
        <position position="11"/>
    </location>
    <ligand>
        <name>substrate</name>
    </ligand>
</feature>
<feature type="binding site" evidence="8">
    <location>
        <begin position="211"/>
        <end position="212"/>
    </location>
    <ligand>
        <name>substrate</name>
    </ligand>
</feature>
<feature type="binding site" evidence="8">
    <location>
        <position position="160"/>
    </location>
    <ligand>
        <name>substrate</name>
    </ligand>
</feature>
<feature type="active site" evidence="9">
    <location>
        <position position="71"/>
    </location>
</feature>
<dbReference type="SUPFAM" id="SSF54506">
    <property type="entry name" value="Diaminopimelate epimerase-like"/>
    <property type="match status" value="2"/>
</dbReference>
<dbReference type="PROSITE" id="PS01326">
    <property type="entry name" value="DAP_EPIMERASE"/>
    <property type="match status" value="1"/>
</dbReference>
<feature type="binding site" evidence="8">
    <location>
        <position position="193"/>
    </location>
    <ligand>
        <name>substrate</name>
    </ligand>
</feature>
<protein>
    <recommendedName>
        <fullName evidence="3 8">Diaminopimelate epimerase</fullName>
        <shortName evidence="8">DAP epimerase</shortName>
        <ecNumber evidence="3 8">5.1.1.7</ecNumber>
    </recommendedName>
    <alternativeName>
        <fullName evidence="8">PLP-independent amino acid racemase</fullName>
    </alternativeName>
</protein>
<feature type="active site" description="Proton acceptor" evidence="8">
    <location>
        <position position="220"/>
    </location>
</feature>
<feature type="binding site" evidence="8">
    <location>
        <begin position="221"/>
        <end position="222"/>
    </location>
    <ligand>
        <name>substrate</name>
    </ligand>
</feature>
<comment type="subunit">
    <text evidence="8">Homodimer.</text>
</comment>
<dbReference type="PANTHER" id="PTHR31689">
    <property type="entry name" value="DIAMINOPIMELATE EPIMERASE, CHLOROPLASTIC"/>
    <property type="match status" value="1"/>
</dbReference>
<evidence type="ECO:0000313" key="10">
    <source>
        <dbReference type="EMBL" id="QCD37033.1"/>
    </source>
</evidence>
<sequence>MKFTKMHGISNDYIYINCMEVTPERLSELSIEMSDRHTGVGGDGIILICPSEVADFKMRIFNADGSEAKMCGNGSRCVGKYVYDYGLTDKNVVTLETLAGIKTLHLHVNKGKVDSVTVDMGEPVTSVREIPVIYNNEMMVNAPVDTSCGVVEMTAVSMGNPHGVVFVDSLDNVDVHGLGRELEIHPMWPDRANIEFAQINSPSEITMRVWERGSGETMACGTGACATAVAAALTGRTGDRVTVHLLGGDLEIYRNPDDSHIYMTGGATTVFEGVYERQS</sequence>
<dbReference type="OrthoDB" id="9805408at2"/>
<dbReference type="HAMAP" id="MF_00197">
    <property type="entry name" value="DAP_epimerase"/>
    <property type="match status" value="1"/>
</dbReference>
<dbReference type="NCBIfam" id="TIGR00652">
    <property type="entry name" value="DapF"/>
    <property type="match status" value="1"/>
</dbReference>
<evidence type="ECO:0000256" key="4">
    <source>
        <dbReference type="ARBA" id="ARBA00022605"/>
    </source>
</evidence>
<gene>
    <name evidence="8" type="primary">dapF</name>
    <name evidence="10" type="ORF">E7746_05545</name>
</gene>
<evidence type="ECO:0000256" key="7">
    <source>
        <dbReference type="ARBA" id="ARBA00051712"/>
    </source>
</evidence>
<feature type="site" description="Could be important to modulate the pK values of the two catalytic cysteine residues" evidence="8">
    <location>
        <position position="162"/>
    </location>
</feature>
<dbReference type="GO" id="GO:0005829">
    <property type="term" value="C:cytosol"/>
    <property type="evidence" value="ECO:0007669"/>
    <property type="project" value="TreeGrafter"/>
</dbReference>
<accession>A0A4P7VRS9</accession>
<feature type="site" description="Could be important to modulate the pK values of the two catalytic cysteine residues" evidence="8">
    <location>
        <position position="211"/>
    </location>
</feature>
<dbReference type="UniPathway" id="UPA00034">
    <property type="reaction ID" value="UER00025"/>
</dbReference>
<reference evidence="10 11" key="1">
    <citation type="submission" date="2019-02" db="EMBL/GenBank/DDBJ databases">
        <title>Isolation and identification of novel species under the genus Muribaculum.</title>
        <authorList>
            <person name="Miyake S."/>
            <person name="Ding Y."/>
            <person name="Low A."/>
            <person name="Soh M."/>
            <person name="Seedorf H."/>
        </authorList>
    </citation>
    <scope>NUCLEOTIDE SEQUENCE [LARGE SCALE GENOMIC DNA]</scope>
    <source>
        <strain evidence="10 11">TLL-A4</strain>
    </source>
</reference>
<dbReference type="Pfam" id="PF01678">
    <property type="entry name" value="DAP_epimerase"/>
    <property type="match status" value="2"/>
</dbReference>
<evidence type="ECO:0000313" key="11">
    <source>
        <dbReference type="Proteomes" id="UP000297031"/>
    </source>
</evidence>
<dbReference type="InterPro" id="IPR001653">
    <property type="entry name" value="DAP_epimerase_DapF"/>
</dbReference>
<keyword evidence="8" id="KW-0963">Cytoplasm</keyword>
<keyword evidence="11" id="KW-1185">Reference proteome</keyword>
<dbReference type="PANTHER" id="PTHR31689:SF0">
    <property type="entry name" value="DIAMINOPIMELATE EPIMERASE"/>
    <property type="match status" value="1"/>
</dbReference>
<name>A0A4P7VRS9_9BACT</name>
<dbReference type="AlphaFoldDB" id="A0A4P7VRS9"/>
<evidence type="ECO:0000256" key="8">
    <source>
        <dbReference type="HAMAP-Rule" id="MF_00197"/>
    </source>
</evidence>
<dbReference type="EMBL" id="CP039393">
    <property type="protein sequence ID" value="QCD37033.1"/>
    <property type="molecule type" value="Genomic_DNA"/>
</dbReference>
<evidence type="ECO:0000256" key="2">
    <source>
        <dbReference type="ARBA" id="ARBA00010219"/>
    </source>
</evidence>
<dbReference type="Proteomes" id="UP000297031">
    <property type="component" value="Chromosome"/>
</dbReference>
<organism evidence="10 11">
    <name type="scientific">Muribaculum gordoncarteri</name>
    <dbReference type="NCBI Taxonomy" id="2530390"/>
    <lineage>
        <taxon>Bacteria</taxon>
        <taxon>Pseudomonadati</taxon>
        <taxon>Bacteroidota</taxon>
        <taxon>Bacteroidia</taxon>
        <taxon>Bacteroidales</taxon>
        <taxon>Muribaculaceae</taxon>
        <taxon>Muribaculum</taxon>
    </lineage>
</organism>
<evidence type="ECO:0000256" key="9">
    <source>
        <dbReference type="PROSITE-ProRule" id="PRU10125"/>
    </source>
</evidence>
<dbReference type="InterPro" id="IPR018510">
    <property type="entry name" value="DAP_epimerase_AS"/>
</dbReference>
<comment type="caution">
    <text evidence="8">Lacks conserved residue(s) required for the propagation of feature annotation.</text>
</comment>
<keyword evidence="4 8" id="KW-0028">Amino-acid biosynthesis</keyword>
<evidence type="ECO:0000256" key="1">
    <source>
        <dbReference type="ARBA" id="ARBA00005196"/>
    </source>
</evidence>
<dbReference type="GO" id="GO:0009089">
    <property type="term" value="P:lysine biosynthetic process via diaminopimelate"/>
    <property type="evidence" value="ECO:0007669"/>
    <property type="project" value="UniProtKB-UniRule"/>
</dbReference>
<feature type="binding site" evidence="8">
    <location>
        <begin position="72"/>
        <end position="73"/>
    </location>
    <ligand>
        <name>substrate</name>
    </ligand>
</feature>
<evidence type="ECO:0000256" key="5">
    <source>
        <dbReference type="ARBA" id="ARBA00023154"/>
    </source>
</evidence>
<evidence type="ECO:0000256" key="6">
    <source>
        <dbReference type="ARBA" id="ARBA00023235"/>
    </source>
</evidence>
<feature type="binding site" evidence="8">
    <location>
        <position position="62"/>
    </location>
    <ligand>
        <name>substrate</name>
    </ligand>
</feature>
<dbReference type="KEGG" id="mgod:E7746_05545"/>
<dbReference type="GO" id="GO:0008837">
    <property type="term" value="F:diaminopimelate epimerase activity"/>
    <property type="evidence" value="ECO:0007669"/>
    <property type="project" value="UniProtKB-UniRule"/>
</dbReference>
<keyword evidence="6 8" id="KW-0413">Isomerase</keyword>
<feature type="active site" description="Proton donor" evidence="8">
    <location>
        <position position="71"/>
    </location>
</feature>
<comment type="catalytic activity">
    <reaction evidence="7 8">
        <text>(2S,6S)-2,6-diaminopimelate = meso-2,6-diaminopimelate</text>
        <dbReference type="Rhea" id="RHEA:15393"/>
        <dbReference type="ChEBI" id="CHEBI:57609"/>
        <dbReference type="ChEBI" id="CHEBI:57791"/>
        <dbReference type="EC" id="5.1.1.7"/>
    </reaction>
</comment>
<keyword evidence="5 8" id="KW-0457">Lysine biosynthesis</keyword>
<proteinExistence type="inferred from homology"/>